<proteinExistence type="predicted"/>
<sequence>MSLGGLAAVMNELGNHAQPRTWRPAFTRPRHPCKTINAVLSQHFCAARSNRNTVAMASNRDVRDMLGLPVGEVAPPTASKKSKKGGQTKRIQGVAREVAALYGERPPPVAVYEESKAYRAKRQSTGPAKKWYFW</sequence>
<reference evidence="2 3" key="1">
    <citation type="journal article" date="2017" name="Genome Announc.">
        <title>Genome sequence of the saprophytic ascomycete Epicoccum nigrum ICMP 19927 strain isolated from New Zealand.</title>
        <authorList>
            <person name="Fokin M."/>
            <person name="Fleetwood D."/>
            <person name="Weir B.S."/>
            <person name="Villas-Boas S.G."/>
        </authorList>
    </citation>
    <scope>NUCLEOTIDE SEQUENCE [LARGE SCALE GENOMIC DNA]</scope>
    <source>
        <strain evidence="2 3">ICMP 19927</strain>
    </source>
</reference>
<evidence type="ECO:0000256" key="1">
    <source>
        <dbReference type="SAM" id="MobiDB-lite"/>
    </source>
</evidence>
<dbReference type="EMBL" id="KZ107840">
    <property type="protein sequence ID" value="OSS51427.1"/>
    <property type="molecule type" value="Genomic_DNA"/>
</dbReference>
<name>A0A1Y2M7F0_EPING</name>
<evidence type="ECO:0000313" key="3">
    <source>
        <dbReference type="Proteomes" id="UP000193240"/>
    </source>
</evidence>
<dbReference type="InParanoid" id="A0A1Y2M7F0"/>
<feature type="region of interest" description="Disordered" evidence="1">
    <location>
        <begin position="70"/>
        <end position="91"/>
    </location>
</feature>
<dbReference type="Proteomes" id="UP000193240">
    <property type="component" value="Unassembled WGS sequence"/>
</dbReference>
<accession>A0A1Y2M7F0</accession>
<dbReference type="AlphaFoldDB" id="A0A1Y2M7F0"/>
<gene>
    <name evidence="2" type="ORF">B5807_03969</name>
</gene>
<protein>
    <submittedName>
        <fullName evidence="2">Uncharacterized protein</fullName>
    </submittedName>
</protein>
<evidence type="ECO:0000313" key="2">
    <source>
        <dbReference type="EMBL" id="OSS51427.1"/>
    </source>
</evidence>
<organism evidence="2 3">
    <name type="scientific">Epicoccum nigrum</name>
    <name type="common">Soil fungus</name>
    <name type="synonym">Epicoccum purpurascens</name>
    <dbReference type="NCBI Taxonomy" id="105696"/>
    <lineage>
        <taxon>Eukaryota</taxon>
        <taxon>Fungi</taxon>
        <taxon>Dikarya</taxon>
        <taxon>Ascomycota</taxon>
        <taxon>Pezizomycotina</taxon>
        <taxon>Dothideomycetes</taxon>
        <taxon>Pleosporomycetidae</taxon>
        <taxon>Pleosporales</taxon>
        <taxon>Pleosporineae</taxon>
        <taxon>Didymellaceae</taxon>
        <taxon>Epicoccum</taxon>
    </lineage>
</organism>
<dbReference type="STRING" id="105696.A0A1Y2M7F0"/>
<keyword evidence="3" id="KW-1185">Reference proteome</keyword>